<dbReference type="Proteomes" id="UP000005408">
    <property type="component" value="Unassembled WGS sequence"/>
</dbReference>
<proteinExistence type="predicted"/>
<organism evidence="1 2">
    <name type="scientific">Magallana gigas</name>
    <name type="common">Pacific oyster</name>
    <name type="synonym">Crassostrea gigas</name>
    <dbReference type="NCBI Taxonomy" id="29159"/>
    <lineage>
        <taxon>Eukaryota</taxon>
        <taxon>Metazoa</taxon>
        <taxon>Spiralia</taxon>
        <taxon>Lophotrochozoa</taxon>
        <taxon>Mollusca</taxon>
        <taxon>Bivalvia</taxon>
        <taxon>Autobranchia</taxon>
        <taxon>Pteriomorphia</taxon>
        <taxon>Ostreida</taxon>
        <taxon>Ostreoidea</taxon>
        <taxon>Ostreidae</taxon>
        <taxon>Magallana</taxon>
    </lineage>
</organism>
<dbReference type="EnsemblMetazoa" id="G9510.1">
    <property type="protein sequence ID" value="G9510.1:cds"/>
    <property type="gene ID" value="G9510"/>
</dbReference>
<sequence length="96" mass="10866">MTTLYLEVPIKDIKKSRIKSMLSVRRQVVAEVDAPRSTTVTTEIIAFNIEESCKVYVVINDGEVYPTYKVQSSIMTEYSNYNAEDVDGILTTKLPL</sequence>
<dbReference type="AlphaFoldDB" id="A0A8W8NTY4"/>
<name>A0A8W8NTY4_MAGGI</name>
<accession>A0A8W8NTY4</accession>
<protein>
    <submittedName>
        <fullName evidence="1">Uncharacterized protein</fullName>
    </submittedName>
</protein>
<reference evidence="1" key="1">
    <citation type="submission" date="2022-08" db="UniProtKB">
        <authorList>
            <consortium name="EnsemblMetazoa"/>
        </authorList>
    </citation>
    <scope>IDENTIFICATION</scope>
    <source>
        <strain evidence="1">05x7-T-G4-1.051#20</strain>
    </source>
</reference>
<keyword evidence="2" id="KW-1185">Reference proteome</keyword>
<evidence type="ECO:0000313" key="1">
    <source>
        <dbReference type="EnsemblMetazoa" id="G9510.1:cds"/>
    </source>
</evidence>
<evidence type="ECO:0000313" key="2">
    <source>
        <dbReference type="Proteomes" id="UP000005408"/>
    </source>
</evidence>